<dbReference type="RefSeq" id="WP_230096000.1">
    <property type="nucleotide sequence ID" value="NZ_CAKKNS010000001.1"/>
</dbReference>
<dbReference type="Proteomes" id="UP000789707">
    <property type="component" value="Unassembled WGS sequence"/>
</dbReference>
<evidence type="ECO:0000313" key="2">
    <source>
        <dbReference type="EMBL" id="CAH0415928.1"/>
    </source>
</evidence>
<evidence type="ECO:0000256" key="1">
    <source>
        <dbReference type="SAM" id="Phobius"/>
    </source>
</evidence>
<evidence type="ECO:0000313" key="3">
    <source>
        <dbReference type="Proteomes" id="UP000789707"/>
    </source>
</evidence>
<comment type="caution">
    <text evidence="2">The sequence shown here is derived from an EMBL/GenBank/DDBJ whole genome shotgun (WGS) entry which is preliminary data.</text>
</comment>
<accession>A0ABM8Z3Q1</accession>
<proteinExistence type="predicted"/>
<keyword evidence="1" id="KW-0472">Membrane</keyword>
<organism evidence="2 3">
    <name type="scientific">Periweissella fabaria</name>
    <dbReference type="NCBI Taxonomy" id="546157"/>
    <lineage>
        <taxon>Bacteria</taxon>
        <taxon>Bacillati</taxon>
        <taxon>Bacillota</taxon>
        <taxon>Bacilli</taxon>
        <taxon>Lactobacillales</taxon>
        <taxon>Lactobacillaceae</taxon>
        <taxon>Periweissella</taxon>
    </lineage>
</organism>
<keyword evidence="1" id="KW-1133">Transmembrane helix</keyword>
<keyword evidence="1" id="KW-0812">Transmembrane</keyword>
<reference evidence="2 3" key="1">
    <citation type="submission" date="2021-11" db="EMBL/GenBank/DDBJ databases">
        <authorList>
            <person name="Depoorter E."/>
        </authorList>
    </citation>
    <scope>NUCLEOTIDE SEQUENCE [LARGE SCALE GENOMIC DNA]</scope>
    <source>
        <strain evidence="2 3">LMG 24289</strain>
    </source>
</reference>
<protein>
    <submittedName>
        <fullName evidence="2">Uncharacterized protein</fullName>
    </submittedName>
</protein>
<name>A0ABM8Z3Q1_9LACO</name>
<dbReference type="EMBL" id="CAKKNS010000001">
    <property type="protein sequence ID" value="CAH0415928.1"/>
    <property type="molecule type" value="Genomic_DNA"/>
</dbReference>
<gene>
    <name evidence="2" type="ORF">WFA24289_00226</name>
</gene>
<sequence length="69" mass="7905">MLGTLLIILISVAISIFVMSHIMAYQLKKQEDRMYRIAKLSVIEGFAKDNNPIVNKLYASYGETIDKKR</sequence>
<keyword evidence="3" id="KW-1185">Reference proteome</keyword>
<feature type="transmembrane region" description="Helical" evidence="1">
    <location>
        <begin position="6"/>
        <end position="27"/>
    </location>
</feature>